<dbReference type="EMBL" id="CM007384">
    <property type="protein sequence ID" value="ONK73376.1"/>
    <property type="molecule type" value="Genomic_DNA"/>
</dbReference>
<evidence type="ECO:0000256" key="1">
    <source>
        <dbReference type="SAM" id="MobiDB-lite"/>
    </source>
</evidence>
<feature type="region of interest" description="Disordered" evidence="1">
    <location>
        <begin position="127"/>
        <end position="150"/>
    </location>
</feature>
<protein>
    <submittedName>
        <fullName evidence="2">Uncharacterized protein</fullName>
    </submittedName>
</protein>
<dbReference type="Proteomes" id="UP000243459">
    <property type="component" value="Chromosome 4"/>
</dbReference>
<dbReference type="Gramene" id="ONK73376">
    <property type="protein sequence ID" value="ONK73376"/>
    <property type="gene ID" value="A4U43_C04F30720"/>
</dbReference>
<sequence length="150" mass="16547">MGSINVCVPREKEVLLEEHIFVPPSWMDSTGLMLEFKADQAKVVEQFLSSTDMALLGSLAEVMVKYVELEVWVKKRERDDAFKQLPSELQTPSDFFKYPSWVGDSLYALKDIEMAGAGFILSDEDRVEGASRGSGEDPSAPLSLSLGAAP</sequence>
<reference evidence="3" key="1">
    <citation type="journal article" date="2017" name="Nat. Commun.">
        <title>The asparagus genome sheds light on the origin and evolution of a young Y chromosome.</title>
        <authorList>
            <person name="Harkess A."/>
            <person name="Zhou J."/>
            <person name="Xu C."/>
            <person name="Bowers J.E."/>
            <person name="Van der Hulst R."/>
            <person name="Ayyampalayam S."/>
            <person name="Mercati F."/>
            <person name="Riccardi P."/>
            <person name="McKain M.R."/>
            <person name="Kakrana A."/>
            <person name="Tang H."/>
            <person name="Ray J."/>
            <person name="Groenendijk J."/>
            <person name="Arikit S."/>
            <person name="Mathioni S.M."/>
            <person name="Nakano M."/>
            <person name="Shan H."/>
            <person name="Telgmann-Rauber A."/>
            <person name="Kanno A."/>
            <person name="Yue Z."/>
            <person name="Chen H."/>
            <person name="Li W."/>
            <person name="Chen Y."/>
            <person name="Xu X."/>
            <person name="Zhang Y."/>
            <person name="Luo S."/>
            <person name="Chen H."/>
            <person name="Gao J."/>
            <person name="Mao Z."/>
            <person name="Pires J.C."/>
            <person name="Luo M."/>
            <person name="Kudrna D."/>
            <person name="Wing R.A."/>
            <person name="Meyers B.C."/>
            <person name="Yi K."/>
            <person name="Kong H."/>
            <person name="Lavrijsen P."/>
            <person name="Sunseri F."/>
            <person name="Falavigna A."/>
            <person name="Ye Y."/>
            <person name="Leebens-Mack J.H."/>
            <person name="Chen G."/>
        </authorList>
    </citation>
    <scope>NUCLEOTIDE SEQUENCE [LARGE SCALE GENOMIC DNA]</scope>
    <source>
        <strain evidence="3">cv. DH0086</strain>
    </source>
</reference>
<evidence type="ECO:0000313" key="2">
    <source>
        <dbReference type="EMBL" id="ONK73376.1"/>
    </source>
</evidence>
<evidence type="ECO:0000313" key="3">
    <source>
        <dbReference type="Proteomes" id="UP000243459"/>
    </source>
</evidence>
<accession>A0A5P1F4S5</accession>
<keyword evidence="3" id="KW-1185">Reference proteome</keyword>
<proteinExistence type="predicted"/>
<organism evidence="2 3">
    <name type="scientific">Asparagus officinalis</name>
    <name type="common">Garden asparagus</name>
    <dbReference type="NCBI Taxonomy" id="4686"/>
    <lineage>
        <taxon>Eukaryota</taxon>
        <taxon>Viridiplantae</taxon>
        <taxon>Streptophyta</taxon>
        <taxon>Embryophyta</taxon>
        <taxon>Tracheophyta</taxon>
        <taxon>Spermatophyta</taxon>
        <taxon>Magnoliopsida</taxon>
        <taxon>Liliopsida</taxon>
        <taxon>Asparagales</taxon>
        <taxon>Asparagaceae</taxon>
        <taxon>Asparagoideae</taxon>
        <taxon>Asparagus</taxon>
    </lineage>
</organism>
<name>A0A5P1F4S5_ASPOF</name>
<gene>
    <name evidence="2" type="ORF">A4U43_C04F30720</name>
</gene>
<dbReference type="AlphaFoldDB" id="A0A5P1F4S5"/>